<evidence type="ECO:0000256" key="4">
    <source>
        <dbReference type="ARBA" id="ARBA00022490"/>
    </source>
</evidence>
<keyword evidence="4 13" id="KW-0963">Cytoplasm</keyword>
<organism evidence="16 17">
    <name type="scientific">Desulfurobacterium indicum</name>
    <dbReference type="NCBI Taxonomy" id="1914305"/>
    <lineage>
        <taxon>Bacteria</taxon>
        <taxon>Pseudomonadati</taxon>
        <taxon>Aquificota</taxon>
        <taxon>Aquificia</taxon>
        <taxon>Desulfurobacteriales</taxon>
        <taxon>Desulfurobacteriaceae</taxon>
        <taxon>Desulfurobacterium</taxon>
    </lineage>
</organism>
<keyword evidence="9 13" id="KW-0460">Magnesium</keyword>
<dbReference type="Pfam" id="PF01409">
    <property type="entry name" value="tRNA-synt_2d"/>
    <property type="match status" value="1"/>
</dbReference>
<evidence type="ECO:0000256" key="2">
    <source>
        <dbReference type="ARBA" id="ARBA00010207"/>
    </source>
</evidence>
<dbReference type="EMBL" id="MOEN01000008">
    <property type="protein sequence ID" value="OMH40801.1"/>
    <property type="molecule type" value="Genomic_DNA"/>
</dbReference>
<comment type="subunit">
    <text evidence="3 13">Tetramer of two alpha and two beta subunits.</text>
</comment>
<name>A0A1R1MLW1_9BACT</name>
<dbReference type="InterPro" id="IPR006195">
    <property type="entry name" value="aa-tRNA-synth_II"/>
</dbReference>
<dbReference type="InterPro" id="IPR045864">
    <property type="entry name" value="aa-tRNA-synth_II/BPL/LPL"/>
</dbReference>
<evidence type="ECO:0000256" key="9">
    <source>
        <dbReference type="ARBA" id="ARBA00022842"/>
    </source>
</evidence>
<dbReference type="PANTHER" id="PTHR11538">
    <property type="entry name" value="PHENYLALANYL-TRNA SYNTHETASE"/>
    <property type="match status" value="1"/>
</dbReference>
<comment type="similarity">
    <text evidence="2 13">Belongs to the class-II aminoacyl-tRNA synthetase family. Phe-tRNA synthetase alpha subunit type 1 subfamily.</text>
</comment>
<dbReference type="GO" id="GO:0005524">
    <property type="term" value="F:ATP binding"/>
    <property type="evidence" value="ECO:0007669"/>
    <property type="project" value="UniProtKB-UniRule"/>
</dbReference>
<evidence type="ECO:0000256" key="8">
    <source>
        <dbReference type="ARBA" id="ARBA00022840"/>
    </source>
</evidence>
<evidence type="ECO:0000256" key="1">
    <source>
        <dbReference type="ARBA" id="ARBA00004496"/>
    </source>
</evidence>
<dbReference type="InterPro" id="IPR010978">
    <property type="entry name" value="tRNA-bd_arm"/>
</dbReference>
<evidence type="ECO:0000256" key="14">
    <source>
        <dbReference type="SAM" id="Coils"/>
    </source>
</evidence>
<sequence length="344" mass="39019">MNLETLKELKSKFIEELSKIENLKNLNELRVKYIGRKGEVTSLLKRIPELPPEERKSFGKACNELKKEIESLLQNKINELKAKEKEERLKKEFIDITLPGRKIPSGALHPITKTLAEITKIFTSMGFAIASGPEIETDFYNFEALNIPKGHPAREMQDTFYIKDEVVLRTHTSPVQIRVMESTNPPIQIIAPGKVYRKDADLTHTPMFHQVEGLMVDTSVTFADLKGVLELFLREFFGSETKVRFRPSFFPFTEPSAEVDIGCVICGGKGCKVCKGTGWLEVLGCGMVDPAVFKAVNINPEVYQGFAFGMGVERLTMLKYGIDDLRLFFENDLRFIKQFKGLEV</sequence>
<dbReference type="InterPro" id="IPR002319">
    <property type="entry name" value="Phenylalanyl-tRNA_Synthase"/>
</dbReference>
<dbReference type="STRING" id="1914305.BLW93_03150"/>
<dbReference type="Gene3D" id="3.30.930.10">
    <property type="entry name" value="Bira Bifunctional Protein, Domain 2"/>
    <property type="match status" value="1"/>
</dbReference>
<keyword evidence="11 13" id="KW-0030">Aminoacyl-tRNA synthetase</keyword>
<reference evidence="16 17" key="1">
    <citation type="submission" date="2016-10" db="EMBL/GenBank/DDBJ databases">
        <title>Genome sequence of a sulfur-reducing bacterium Desulfurobacterium indicum K6013.</title>
        <authorList>
            <person name="Cao J."/>
            <person name="Shao Z."/>
            <person name="Alain K."/>
            <person name="Jebbar M."/>
        </authorList>
    </citation>
    <scope>NUCLEOTIDE SEQUENCE [LARGE SCALE GENOMIC DNA]</scope>
    <source>
        <strain evidence="16 17">K6013</strain>
    </source>
</reference>
<proteinExistence type="inferred from homology"/>
<dbReference type="SUPFAM" id="SSF55681">
    <property type="entry name" value="Class II aaRS and biotin synthetases"/>
    <property type="match status" value="1"/>
</dbReference>
<dbReference type="Pfam" id="PF02912">
    <property type="entry name" value="Phe_tRNA-synt_N"/>
    <property type="match status" value="1"/>
</dbReference>
<gene>
    <name evidence="13" type="primary">pheS</name>
    <name evidence="16" type="ORF">BLW93_03150</name>
</gene>
<comment type="cofactor">
    <cofactor evidence="13">
        <name>Mg(2+)</name>
        <dbReference type="ChEBI" id="CHEBI:18420"/>
    </cofactor>
    <text evidence="13">Binds 2 magnesium ions per tetramer.</text>
</comment>
<evidence type="ECO:0000256" key="7">
    <source>
        <dbReference type="ARBA" id="ARBA00022741"/>
    </source>
</evidence>
<dbReference type="NCBIfam" id="TIGR00468">
    <property type="entry name" value="pheS"/>
    <property type="match status" value="1"/>
</dbReference>
<dbReference type="GO" id="GO:0004826">
    <property type="term" value="F:phenylalanine-tRNA ligase activity"/>
    <property type="evidence" value="ECO:0007669"/>
    <property type="project" value="UniProtKB-UniRule"/>
</dbReference>
<comment type="catalytic activity">
    <reaction evidence="12 13">
        <text>tRNA(Phe) + L-phenylalanine + ATP = L-phenylalanyl-tRNA(Phe) + AMP + diphosphate + H(+)</text>
        <dbReference type="Rhea" id="RHEA:19413"/>
        <dbReference type="Rhea" id="RHEA-COMP:9668"/>
        <dbReference type="Rhea" id="RHEA-COMP:9699"/>
        <dbReference type="ChEBI" id="CHEBI:15378"/>
        <dbReference type="ChEBI" id="CHEBI:30616"/>
        <dbReference type="ChEBI" id="CHEBI:33019"/>
        <dbReference type="ChEBI" id="CHEBI:58095"/>
        <dbReference type="ChEBI" id="CHEBI:78442"/>
        <dbReference type="ChEBI" id="CHEBI:78531"/>
        <dbReference type="ChEBI" id="CHEBI:456215"/>
        <dbReference type="EC" id="6.1.1.20"/>
    </reaction>
</comment>
<dbReference type="GO" id="GO:0006432">
    <property type="term" value="P:phenylalanyl-tRNA aminoacylation"/>
    <property type="evidence" value="ECO:0007669"/>
    <property type="project" value="UniProtKB-UniRule"/>
</dbReference>
<dbReference type="PANTHER" id="PTHR11538:SF41">
    <property type="entry name" value="PHENYLALANINE--TRNA LIGASE, MITOCHONDRIAL"/>
    <property type="match status" value="1"/>
</dbReference>
<feature type="domain" description="Aminoacyl-transfer RNA synthetases class-II family profile" evidence="15">
    <location>
        <begin position="118"/>
        <end position="318"/>
    </location>
</feature>
<keyword evidence="14" id="KW-0175">Coiled coil</keyword>
<evidence type="ECO:0000259" key="15">
    <source>
        <dbReference type="PROSITE" id="PS50862"/>
    </source>
</evidence>
<dbReference type="FunFam" id="3.30.930.10:FF:000003">
    <property type="entry name" value="Phenylalanine--tRNA ligase alpha subunit"/>
    <property type="match status" value="1"/>
</dbReference>
<dbReference type="GO" id="GO:0000287">
    <property type="term" value="F:magnesium ion binding"/>
    <property type="evidence" value="ECO:0007669"/>
    <property type="project" value="UniProtKB-UniRule"/>
</dbReference>
<feature type="binding site" evidence="13">
    <location>
        <position position="254"/>
    </location>
    <ligand>
        <name>Mg(2+)</name>
        <dbReference type="ChEBI" id="CHEBI:18420"/>
        <note>shared with beta subunit</note>
    </ligand>
</feature>
<dbReference type="EC" id="6.1.1.20" evidence="13"/>
<dbReference type="InterPro" id="IPR022911">
    <property type="entry name" value="Phe_tRNA_ligase_alpha1_bac"/>
</dbReference>
<dbReference type="OrthoDB" id="9800719at2"/>
<comment type="subcellular location">
    <subcellularLocation>
        <location evidence="1 13">Cytoplasm</location>
    </subcellularLocation>
</comment>
<evidence type="ECO:0000256" key="12">
    <source>
        <dbReference type="ARBA" id="ARBA00049255"/>
    </source>
</evidence>
<evidence type="ECO:0000256" key="10">
    <source>
        <dbReference type="ARBA" id="ARBA00022917"/>
    </source>
</evidence>
<keyword evidence="5 13" id="KW-0436">Ligase</keyword>
<protein>
    <recommendedName>
        <fullName evidence="13">Phenylalanine--tRNA ligase alpha subunit</fullName>
        <ecNumber evidence="13">6.1.1.20</ecNumber>
    </recommendedName>
    <alternativeName>
        <fullName evidence="13">Phenylalanyl-tRNA synthetase alpha subunit</fullName>
        <shortName evidence="13">PheRS</shortName>
    </alternativeName>
</protein>
<evidence type="ECO:0000256" key="3">
    <source>
        <dbReference type="ARBA" id="ARBA00011209"/>
    </source>
</evidence>
<dbReference type="InterPro" id="IPR004188">
    <property type="entry name" value="Phe-tRNA_ligase_II_N"/>
</dbReference>
<dbReference type="HAMAP" id="MF_00281">
    <property type="entry name" value="Phe_tRNA_synth_alpha1"/>
    <property type="match status" value="1"/>
</dbReference>
<evidence type="ECO:0000256" key="5">
    <source>
        <dbReference type="ARBA" id="ARBA00022598"/>
    </source>
</evidence>
<evidence type="ECO:0000256" key="11">
    <source>
        <dbReference type="ARBA" id="ARBA00023146"/>
    </source>
</evidence>
<dbReference type="Proteomes" id="UP000187408">
    <property type="component" value="Unassembled WGS sequence"/>
</dbReference>
<dbReference type="GO" id="GO:0000049">
    <property type="term" value="F:tRNA binding"/>
    <property type="evidence" value="ECO:0007669"/>
    <property type="project" value="InterPro"/>
</dbReference>
<evidence type="ECO:0000256" key="6">
    <source>
        <dbReference type="ARBA" id="ARBA00022723"/>
    </source>
</evidence>
<feature type="coiled-coil region" evidence="14">
    <location>
        <begin position="55"/>
        <end position="86"/>
    </location>
</feature>
<evidence type="ECO:0000256" key="13">
    <source>
        <dbReference type="HAMAP-Rule" id="MF_00281"/>
    </source>
</evidence>
<accession>A0A1R1MLW1</accession>
<evidence type="ECO:0000313" key="17">
    <source>
        <dbReference type="Proteomes" id="UP000187408"/>
    </source>
</evidence>
<keyword evidence="10 13" id="KW-0648">Protein biosynthesis</keyword>
<dbReference type="CDD" id="cd00496">
    <property type="entry name" value="PheRS_alpha_core"/>
    <property type="match status" value="1"/>
</dbReference>
<dbReference type="SUPFAM" id="SSF46589">
    <property type="entry name" value="tRNA-binding arm"/>
    <property type="match status" value="1"/>
</dbReference>
<dbReference type="GO" id="GO:0005737">
    <property type="term" value="C:cytoplasm"/>
    <property type="evidence" value="ECO:0007669"/>
    <property type="project" value="UniProtKB-SubCell"/>
</dbReference>
<keyword evidence="7 13" id="KW-0547">Nucleotide-binding</keyword>
<dbReference type="RefSeq" id="WP_076712664.1">
    <property type="nucleotide sequence ID" value="NZ_MOEN01000008.1"/>
</dbReference>
<keyword evidence="17" id="KW-1185">Reference proteome</keyword>
<keyword evidence="6 13" id="KW-0479">Metal-binding</keyword>
<evidence type="ECO:0000313" key="16">
    <source>
        <dbReference type="EMBL" id="OMH40801.1"/>
    </source>
</evidence>
<dbReference type="InterPro" id="IPR004529">
    <property type="entry name" value="Phe-tRNA-synth_IIc_asu"/>
</dbReference>
<comment type="caution">
    <text evidence="16">The sequence shown here is derived from an EMBL/GenBank/DDBJ whole genome shotgun (WGS) entry which is preliminary data.</text>
</comment>
<keyword evidence="8 13" id="KW-0067">ATP-binding</keyword>
<dbReference type="PROSITE" id="PS50862">
    <property type="entry name" value="AA_TRNA_LIGASE_II"/>
    <property type="match status" value="1"/>
</dbReference>
<dbReference type="AlphaFoldDB" id="A0A1R1MLW1"/>